<evidence type="ECO:0000313" key="1">
    <source>
        <dbReference type="EMBL" id="KFI27739.1"/>
    </source>
</evidence>
<evidence type="ECO:0008006" key="3">
    <source>
        <dbReference type="Google" id="ProtNLM"/>
    </source>
</evidence>
<evidence type="ECO:0000313" key="2">
    <source>
        <dbReference type="Proteomes" id="UP000028826"/>
    </source>
</evidence>
<keyword evidence="2" id="KW-1185">Reference proteome</keyword>
<organism evidence="1 2">
    <name type="scientific">Haematobacter massiliensis</name>
    <dbReference type="NCBI Taxonomy" id="195105"/>
    <lineage>
        <taxon>Bacteria</taxon>
        <taxon>Pseudomonadati</taxon>
        <taxon>Pseudomonadota</taxon>
        <taxon>Alphaproteobacteria</taxon>
        <taxon>Rhodobacterales</taxon>
        <taxon>Paracoccaceae</taxon>
        <taxon>Haematobacter</taxon>
    </lineage>
</organism>
<comment type="caution">
    <text evidence="1">The sequence shown here is derived from an EMBL/GenBank/DDBJ whole genome shotgun (WGS) entry which is preliminary data.</text>
</comment>
<dbReference type="AlphaFoldDB" id="A0A086Y0D9"/>
<name>A0A086Y0D9_9RHOB</name>
<dbReference type="RefSeq" id="WP_051911277.1">
    <property type="nucleotide sequence ID" value="NZ_JGYG01000010.1"/>
</dbReference>
<dbReference type="OrthoDB" id="982480at2"/>
<accession>A0A086Y0D9</accession>
<gene>
    <name evidence="1" type="ORF">CN97_00750</name>
</gene>
<sequence length="137" mass="14988">MGIEDDINRRIAVYEKRLEAVLKSSVQDVFREMTTPVSNGGRLPVDTGFLRASAQASLEDFPSADKANPDKSKRYAFSMGSVSAVIMGANLRDEIFLGFTANYAAYKEAKHGFVESAVLQFPAFVNKNAAKAMKAFP</sequence>
<protein>
    <recommendedName>
        <fullName evidence="3">HK97 gp10 family phage protein</fullName>
    </recommendedName>
</protein>
<dbReference type="STRING" id="195105.CN97_00750"/>
<proteinExistence type="predicted"/>
<dbReference type="eggNOG" id="ENOG50337S0">
    <property type="taxonomic scope" value="Bacteria"/>
</dbReference>
<reference evidence="1 2" key="1">
    <citation type="submission" date="2014-03" db="EMBL/GenBank/DDBJ databases">
        <title>Genome of Haematobacter massiliensis CCUG 47968.</title>
        <authorList>
            <person name="Wang D."/>
            <person name="Wang G."/>
        </authorList>
    </citation>
    <scope>NUCLEOTIDE SEQUENCE [LARGE SCALE GENOMIC DNA]</scope>
    <source>
        <strain evidence="1 2">CCUG 47968</strain>
    </source>
</reference>
<dbReference type="EMBL" id="JGYG01000010">
    <property type="protein sequence ID" value="KFI27739.1"/>
    <property type="molecule type" value="Genomic_DNA"/>
</dbReference>
<dbReference type="Proteomes" id="UP000028826">
    <property type="component" value="Unassembled WGS sequence"/>
</dbReference>